<feature type="compositionally biased region" description="Low complexity" evidence="1">
    <location>
        <begin position="23"/>
        <end position="33"/>
    </location>
</feature>
<protein>
    <submittedName>
        <fullName evidence="2">Uncharacterized protein</fullName>
    </submittedName>
</protein>
<accession>A0AAD7QPA7</accession>
<evidence type="ECO:0000313" key="2">
    <source>
        <dbReference type="EMBL" id="KAJ8098989.1"/>
    </source>
</evidence>
<reference evidence="2" key="1">
    <citation type="submission" date="2023-03" db="EMBL/GenBank/DDBJ databases">
        <title>Near-Complete genome sequence of Lipomyces tetrasporous NRRL Y-64009, an oleaginous yeast capable of growing on lignocellulosic hydrolysates.</title>
        <authorList>
            <consortium name="Lawrence Berkeley National Laboratory"/>
            <person name="Jagtap S.S."/>
            <person name="Liu J.-J."/>
            <person name="Walukiewicz H.E."/>
            <person name="Pangilinan J."/>
            <person name="Lipzen A."/>
            <person name="Ahrendt S."/>
            <person name="Koriabine M."/>
            <person name="Cobaugh K."/>
            <person name="Salamov A."/>
            <person name="Yoshinaga Y."/>
            <person name="Ng V."/>
            <person name="Daum C."/>
            <person name="Grigoriev I.V."/>
            <person name="Slininger P.J."/>
            <person name="Dien B.S."/>
            <person name="Jin Y.-S."/>
            <person name="Rao C.V."/>
        </authorList>
    </citation>
    <scope>NUCLEOTIDE SEQUENCE</scope>
    <source>
        <strain evidence="2">NRRL Y-64009</strain>
    </source>
</reference>
<dbReference type="AlphaFoldDB" id="A0AAD7QPA7"/>
<dbReference type="Proteomes" id="UP001217417">
    <property type="component" value="Unassembled WGS sequence"/>
</dbReference>
<gene>
    <name evidence="2" type="ORF">POJ06DRAFT_255691</name>
</gene>
<keyword evidence="3" id="KW-1185">Reference proteome</keyword>
<feature type="region of interest" description="Disordered" evidence="1">
    <location>
        <begin position="17"/>
        <end position="38"/>
    </location>
</feature>
<dbReference type="EMBL" id="JARPMG010000007">
    <property type="protein sequence ID" value="KAJ8098989.1"/>
    <property type="molecule type" value="Genomic_DNA"/>
</dbReference>
<comment type="caution">
    <text evidence="2">The sequence shown here is derived from an EMBL/GenBank/DDBJ whole genome shotgun (WGS) entry which is preliminary data.</text>
</comment>
<sequence>MARVQSNNNNSHYFQLTFTTDTSSSPGSSSSPPEIAPTSQLTFGALESDDQQPLMRLSCASTAASNEGITPNNTIGSLIAPPQLPAMKAVRQKYALRPKGTSQAYDPIQRRFTVSERAGWLIASLDTNNCFCRNGATSASLSMAS</sequence>
<evidence type="ECO:0000256" key="1">
    <source>
        <dbReference type="SAM" id="MobiDB-lite"/>
    </source>
</evidence>
<name>A0AAD7QPA7_9ASCO</name>
<organism evidence="2 3">
    <name type="scientific">Lipomyces tetrasporus</name>
    <dbReference type="NCBI Taxonomy" id="54092"/>
    <lineage>
        <taxon>Eukaryota</taxon>
        <taxon>Fungi</taxon>
        <taxon>Dikarya</taxon>
        <taxon>Ascomycota</taxon>
        <taxon>Saccharomycotina</taxon>
        <taxon>Lipomycetes</taxon>
        <taxon>Lipomycetales</taxon>
        <taxon>Lipomycetaceae</taxon>
        <taxon>Lipomyces</taxon>
    </lineage>
</organism>
<dbReference type="GeneID" id="80883085"/>
<evidence type="ECO:0000313" key="3">
    <source>
        <dbReference type="Proteomes" id="UP001217417"/>
    </source>
</evidence>
<proteinExistence type="predicted"/>
<dbReference type="RefSeq" id="XP_056042439.1">
    <property type="nucleotide sequence ID" value="XM_056187919.1"/>
</dbReference>